<dbReference type="EMBL" id="CM010720">
    <property type="protein sequence ID" value="RZC66631.1"/>
    <property type="molecule type" value="Genomic_DNA"/>
</dbReference>
<feature type="chain" id="PRO_5021511746" description="Endoglucanase" evidence="12">
    <location>
        <begin position="27"/>
        <end position="1400"/>
    </location>
</feature>
<dbReference type="InterPro" id="IPR038005">
    <property type="entry name" value="RX-like_CC"/>
</dbReference>
<dbReference type="FunFam" id="1.50.10.10:FF:000020">
    <property type="entry name" value="Endoglucanase"/>
    <property type="match status" value="1"/>
</dbReference>
<dbReference type="InterPro" id="IPR002182">
    <property type="entry name" value="NB-ARC"/>
</dbReference>
<feature type="domain" description="NB-ARC" evidence="14">
    <location>
        <begin position="660"/>
        <end position="833"/>
    </location>
</feature>
<keyword evidence="19" id="KW-1185">Reference proteome</keyword>
<dbReference type="InterPro" id="IPR008928">
    <property type="entry name" value="6-hairpin_glycosidase_sf"/>
</dbReference>
<feature type="active site" evidence="11">
    <location>
        <position position="442"/>
    </location>
</feature>
<evidence type="ECO:0000259" key="17">
    <source>
        <dbReference type="Pfam" id="PF23598"/>
    </source>
</evidence>
<dbReference type="InterPro" id="IPR058922">
    <property type="entry name" value="WHD_DRP"/>
</dbReference>
<feature type="domain" description="Disease resistance protein winged helix" evidence="16">
    <location>
        <begin position="923"/>
        <end position="994"/>
    </location>
</feature>
<organism evidence="18 19">
    <name type="scientific">Papaver somniferum</name>
    <name type="common">Opium poppy</name>
    <dbReference type="NCBI Taxonomy" id="3469"/>
    <lineage>
        <taxon>Eukaryota</taxon>
        <taxon>Viridiplantae</taxon>
        <taxon>Streptophyta</taxon>
        <taxon>Embryophyta</taxon>
        <taxon>Tracheophyta</taxon>
        <taxon>Spermatophyta</taxon>
        <taxon>Magnoliopsida</taxon>
        <taxon>Ranunculales</taxon>
        <taxon>Papaveraceae</taxon>
        <taxon>Papaveroideae</taxon>
        <taxon>Papaver</taxon>
    </lineage>
</organism>
<evidence type="ECO:0000256" key="6">
    <source>
        <dbReference type="ARBA" id="ARBA00022821"/>
    </source>
</evidence>
<proteinExistence type="inferred from homology"/>
<evidence type="ECO:0000259" key="13">
    <source>
        <dbReference type="Pfam" id="PF00759"/>
    </source>
</evidence>
<keyword evidence="6" id="KW-0611">Plant defense</keyword>
<evidence type="ECO:0000256" key="9">
    <source>
        <dbReference type="ARBA" id="ARBA00023295"/>
    </source>
</evidence>
<dbReference type="PRINTS" id="PR00364">
    <property type="entry name" value="DISEASERSIST"/>
</dbReference>
<dbReference type="InterPro" id="IPR012341">
    <property type="entry name" value="6hp_glycosidase-like_sf"/>
</dbReference>
<protein>
    <recommendedName>
        <fullName evidence="12">Endoglucanase</fullName>
        <ecNumber evidence="12">3.2.1.4</ecNumber>
    </recommendedName>
</protein>
<evidence type="ECO:0000256" key="4">
    <source>
        <dbReference type="ARBA" id="ARBA00022741"/>
    </source>
</evidence>
<dbReference type="Gene3D" id="1.10.10.10">
    <property type="entry name" value="Winged helix-like DNA-binding domain superfamily/Winged helix DNA-binding domain"/>
    <property type="match status" value="1"/>
</dbReference>
<evidence type="ECO:0000313" key="18">
    <source>
        <dbReference type="EMBL" id="RZC66631.1"/>
    </source>
</evidence>
<accession>A0A4Y7K300</accession>
<evidence type="ECO:0000259" key="15">
    <source>
        <dbReference type="Pfam" id="PF18052"/>
    </source>
</evidence>
<dbReference type="PROSITE" id="PS00592">
    <property type="entry name" value="GH9_2"/>
    <property type="match status" value="1"/>
</dbReference>
<dbReference type="Gene3D" id="1.20.5.4130">
    <property type="match status" value="1"/>
</dbReference>
<keyword evidence="12" id="KW-0732">Signal</keyword>
<dbReference type="GO" id="GO:0006952">
    <property type="term" value="P:defense response"/>
    <property type="evidence" value="ECO:0007669"/>
    <property type="project" value="UniProtKB-KW"/>
</dbReference>
<evidence type="ECO:0000256" key="1">
    <source>
        <dbReference type="ARBA" id="ARBA00000966"/>
    </source>
</evidence>
<dbReference type="InterPro" id="IPR041118">
    <property type="entry name" value="Rx_N"/>
</dbReference>
<comment type="similarity">
    <text evidence="2 11 12">Belongs to the glycosyl hydrolase 9 (cellulase E) family.</text>
</comment>
<keyword evidence="4" id="KW-0547">Nucleotide-binding</keyword>
<dbReference type="InterPro" id="IPR027417">
    <property type="entry name" value="P-loop_NTPase"/>
</dbReference>
<dbReference type="Pfam" id="PF23598">
    <property type="entry name" value="LRR_14"/>
    <property type="match status" value="1"/>
</dbReference>
<evidence type="ECO:0000259" key="16">
    <source>
        <dbReference type="Pfam" id="PF23559"/>
    </source>
</evidence>
<dbReference type="Gene3D" id="1.50.10.10">
    <property type="match status" value="1"/>
</dbReference>
<feature type="domain" description="Disease resistance R13L4/SHOC-2-like LRR" evidence="17">
    <location>
        <begin position="1063"/>
        <end position="1343"/>
    </location>
</feature>
<evidence type="ECO:0000313" key="19">
    <source>
        <dbReference type="Proteomes" id="UP000316621"/>
    </source>
</evidence>
<dbReference type="STRING" id="3469.A0A4Y7K300"/>
<evidence type="ECO:0000256" key="12">
    <source>
        <dbReference type="RuleBase" id="RU361166"/>
    </source>
</evidence>
<dbReference type="OMA" id="CKVYENS"/>
<evidence type="ECO:0000256" key="2">
    <source>
        <dbReference type="ARBA" id="ARBA00007072"/>
    </source>
</evidence>
<gene>
    <name evidence="18" type="ORF">C5167_010331</name>
</gene>
<dbReference type="InterPro" id="IPR001701">
    <property type="entry name" value="Glyco_hydro_9"/>
</dbReference>
<dbReference type="PANTHER" id="PTHR22298">
    <property type="entry name" value="ENDO-1,4-BETA-GLUCANASE"/>
    <property type="match status" value="1"/>
</dbReference>
<dbReference type="Gene3D" id="1.10.8.430">
    <property type="entry name" value="Helical domain of apoptotic protease-activating factors"/>
    <property type="match status" value="1"/>
</dbReference>
<dbReference type="SUPFAM" id="SSF48208">
    <property type="entry name" value="Six-hairpin glycosidases"/>
    <property type="match status" value="1"/>
</dbReference>
<keyword evidence="9 11" id="KW-0326">Glycosidase</keyword>
<dbReference type="Pfam" id="PF00759">
    <property type="entry name" value="Glyco_hydro_9"/>
    <property type="match status" value="1"/>
</dbReference>
<dbReference type="InterPro" id="IPR032675">
    <property type="entry name" value="LRR_dom_sf"/>
</dbReference>
<dbReference type="GO" id="GO:0051707">
    <property type="term" value="P:response to other organism"/>
    <property type="evidence" value="ECO:0007669"/>
    <property type="project" value="UniProtKB-ARBA"/>
</dbReference>
<dbReference type="Proteomes" id="UP000316621">
    <property type="component" value="Chromosome 6"/>
</dbReference>
<evidence type="ECO:0000256" key="3">
    <source>
        <dbReference type="ARBA" id="ARBA00022737"/>
    </source>
</evidence>
<feature type="domain" description="Disease resistance N-terminal" evidence="15">
    <location>
        <begin position="519"/>
        <end position="577"/>
    </location>
</feature>
<evidence type="ECO:0000256" key="5">
    <source>
        <dbReference type="ARBA" id="ARBA00022801"/>
    </source>
</evidence>
<dbReference type="Pfam" id="PF00931">
    <property type="entry name" value="NB-ARC"/>
    <property type="match status" value="1"/>
</dbReference>
<dbReference type="EC" id="3.2.1.4" evidence="12"/>
<dbReference type="InterPro" id="IPR036388">
    <property type="entry name" value="WH-like_DNA-bd_sf"/>
</dbReference>
<evidence type="ECO:0000256" key="7">
    <source>
        <dbReference type="ARBA" id="ARBA00023001"/>
    </source>
</evidence>
<dbReference type="Pfam" id="PF18052">
    <property type="entry name" value="Rx_N"/>
    <property type="match status" value="1"/>
</dbReference>
<keyword evidence="3" id="KW-0677">Repeat</keyword>
<dbReference type="FunFam" id="1.10.10.10:FF:000322">
    <property type="entry name" value="Probable disease resistance protein At1g63360"/>
    <property type="match status" value="1"/>
</dbReference>
<dbReference type="FunFam" id="3.40.50.300:FF:001091">
    <property type="entry name" value="Probable disease resistance protein At1g61300"/>
    <property type="match status" value="1"/>
</dbReference>
<evidence type="ECO:0000259" key="14">
    <source>
        <dbReference type="Pfam" id="PF00931"/>
    </source>
</evidence>
<evidence type="ECO:0000256" key="10">
    <source>
        <dbReference type="ARBA" id="ARBA00023326"/>
    </source>
</evidence>
<dbReference type="Gene3D" id="3.40.50.300">
    <property type="entry name" value="P-loop containing nucleotide triphosphate hydrolases"/>
    <property type="match status" value="1"/>
</dbReference>
<evidence type="ECO:0000256" key="8">
    <source>
        <dbReference type="ARBA" id="ARBA00023277"/>
    </source>
</evidence>
<keyword evidence="10 11" id="KW-0624">Polysaccharide degradation</keyword>
<dbReference type="InterPro" id="IPR042197">
    <property type="entry name" value="Apaf_helical"/>
</dbReference>
<dbReference type="CDD" id="cd14798">
    <property type="entry name" value="RX-CC_like"/>
    <property type="match status" value="1"/>
</dbReference>
<dbReference type="Pfam" id="PF23559">
    <property type="entry name" value="WHD_DRP"/>
    <property type="match status" value="1"/>
</dbReference>
<feature type="signal peptide" evidence="12">
    <location>
        <begin position="1"/>
        <end position="26"/>
    </location>
</feature>
<dbReference type="GO" id="GO:0030245">
    <property type="term" value="P:cellulose catabolic process"/>
    <property type="evidence" value="ECO:0007669"/>
    <property type="project" value="UniProtKB-KW"/>
</dbReference>
<dbReference type="SUPFAM" id="SSF52058">
    <property type="entry name" value="L domain-like"/>
    <property type="match status" value="1"/>
</dbReference>
<name>A0A4Y7K300_PAPSO</name>
<sequence length="1400" mass="158234">MGAGSKSKGWCCWIVVILIAALVVTAAVITIRKKAHKNKPSPVPGPPGSIQKKYSDALGVAMQFFDIQKSGKLENNKITWRGDSALKDGSDVKADLSKGMYDAGDHMKFGFPMAFTATVLSWAILEYGDQMDAVGQLEPAQGSLKWITDYLVNAHPSPNVLYVQVGDPNVDHKCWQRPEDMTGERPVAKVDEKSPGSDVAGETAAALAAASLVFKQGDATYSATLLKHARQLFTFADTHRGLYSESLPDVQTYYNSTGYGDELLWAATWLYHATTDKTYLDYVTAENGKNYARWGKPSWFSWDDKHAGTQVLLSRVNIFGSHGLSSSNNQGLQMYRKTAEAVMCGLIPDSPTATKSRTDSGLTWVSEWNALQQPVAAGFLAVLYSDYMLTSQIASFDCSGNSYTPEDLRNFALSQADYVLGKNPMRMSYLVGYGSKYPQFVHHRGASIPADADAGCEDGFQFLNSTKPNPNVATGALVGGPFLNETYIDSRNNSMQGEPSTYNSALIVGLLSGLVATSSVEQLGNELRRMLCFLKDADSKEQQGDELVRNWVSEIRDVAYDSEDVIDKYVLKVASRERGCIMNFLIKSACIINTRKHQYKVSKEIQSILTKLQNISDSRVTYDIKCIRDEETPSVVESQKLQQLRRSYPHVEDEDVIGLEKHTSELIAELTKEEERRCVISIIGVGGLGKTTLAKTVYRQNIVKNHFQFCAWTFVSQRCSKRDILKEILKNASLLSQELKEIEDKNEEDLVQLLYKYLQDKRYLVVLDDIWSSEAWDILSPAFPNGVKGSKVLLTTRNKEVALRSDPWSLHLEPRLLTDEESWCLLCKKALPTTNMAETSISPGLQKIGREIVRMCGGLPLGVTVLGGFLATKKTDITEWEIVQRNMNTHMNRGPNGVMGILSLSYNDLPHHLKPCFLYLSCFPEDCEIPVRKLIQLWTAEGFIPQLNGDTMEDLAEQEYLTELIQRCMVQVSEKSLAGRVKTCRLHDLMRDLCLLRAREENFLDIRDQEVADSPTTHWRLRRLAVHKDQQRYISLEKSSYLRLRTLVYCPNQNSYLFHNVQLHHQNLKLLRVLDLRGVYDDTGSTTRQIGKLVHLRYLGLTNIRIGRISPGIGNLRYLQTLDLSGYFGTVPKTIQKMEQLRHLHLYSGQKHLQIGNLINLQTLKWVTAGRWMTKGGLIRMTNLRKLGICGLLGSELEEILDSIVHRSTDHNPLRSLYLHLDLPNPEFFPSMERLSQCHNLHKLSLSGFCKENYFKFPRNITKLTLAWTCFFQDPWADLQHLLNLKYLDMRSAYNGEELVCKAKGFPQLQHLHLKKLPHLKQFRVHKGGMPNLKHLKISNCSKLVMLPRGLKFVTTIQKLEINNMPLDFQARVSKKGADWYKVRHISSITLKVEPETIIF</sequence>
<reference evidence="18 19" key="1">
    <citation type="journal article" date="2018" name="Science">
        <title>The opium poppy genome and morphinan production.</title>
        <authorList>
            <person name="Guo L."/>
            <person name="Winzer T."/>
            <person name="Yang X."/>
            <person name="Li Y."/>
            <person name="Ning Z."/>
            <person name="He Z."/>
            <person name="Teodor R."/>
            <person name="Lu Y."/>
            <person name="Bowser T.A."/>
            <person name="Graham I.A."/>
            <person name="Ye K."/>
        </authorList>
    </citation>
    <scope>NUCLEOTIDE SEQUENCE [LARGE SCALE GENOMIC DNA]</scope>
    <source>
        <strain evidence="19">cv. HN1</strain>
        <tissue evidence="18">Leaves</tissue>
    </source>
</reference>
<dbReference type="InterPro" id="IPR055414">
    <property type="entry name" value="LRR_R13L4/SHOC2-like"/>
</dbReference>
<dbReference type="InterPro" id="IPR018221">
    <property type="entry name" value="Glyco_hydro_9_His_AS"/>
</dbReference>
<dbReference type="GO" id="GO:0043531">
    <property type="term" value="F:ADP binding"/>
    <property type="evidence" value="ECO:0007669"/>
    <property type="project" value="InterPro"/>
</dbReference>
<evidence type="ECO:0000256" key="11">
    <source>
        <dbReference type="PROSITE-ProRule" id="PRU10059"/>
    </source>
</evidence>
<comment type="catalytic activity">
    <reaction evidence="1 12">
        <text>Endohydrolysis of (1-&gt;4)-beta-D-glucosidic linkages in cellulose, lichenin and cereal beta-D-glucans.</text>
        <dbReference type="EC" id="3.2.1.4"/>
    </reaction>
</comment>
<dbReference type="GO" id="GO:0008810">
    <property type="term" value="F:cellulase activity"/>
    <property type="evidence" value="ECO:0007669"/>
    <property type="project" value="UniProtKB-EC"/>
</dbReference>
<keyword evidence="7 12" id="KW-0136">Cellulose degradation</keyword>
<keyword evidence="5 11" id="KW-0378">Hydrolase</keyword>
<keyword evidence="8 11" id="KW-0119">Carbohydrate metabolism</keyword>
<dbReference type="Gene3D" id="3.80.10.10">
    <property type="entry name" value="Ribonuclease Inhibitor"/>
    <property type="match status" value="2"/>
</dbReference>
<feature type="domain" description="Glycoside hydrolase family 9" evidence="13">
    <location>
        <begin position="54"/>
        <end position="511"/>
    </location>
</feature>
<dbReference type="Gramene" id="RZC66631">
    <property type="protein sequence ID" value="RZC66631"/>
    <property type="gene ID" value="C5167_010331"/>
</dbReference>
<dbReference type="SUPFAM" id="SSF52540">
    <property type="entry name" value="P-loop containing nucleoside triphosphate hydrolases"/>
    <property type="match status" value="1"/>
</dbReference>